<gene>
    <name evidence="1" type="ORF">AN477_02325</name>
</gene>
<proteinExistence type="predicted"/>
<dbReference type="Proteomes" id="UP000050482">
    <property type="component" value="Unassembled WGS sequence"/>
</dbReference>
<sequence length="81" mass="9048">MKVLLVNRQRPDKMRYQVVPWGGNGQGGSTVAIAKRSGAKRRRVIFYSTSPRLARVANWPFVPDFIVAVTMAFAKVFGHEG</sequence>
<accession>A0A0P9F1J9</accession>
<organism evidence="1 2">
    <name type="scientific">Alicyclobacillus ferrooxydans</name>
    <dbReference type="NCBI Taxonomy" id="471514"/>
    <lineage>
        <taxon>Bacteria</taxon>
        <taxon>Bacillati</taxon>
        <taxon>Bacillota</taxon>
        <taxon>Bacilli</taxon>
        <taxon>Bacillales</taxon>
        <taxon>Alicyclobacillaceae</taxon>
        <taxon>Alicyclobacillus</taxon>
    </lineage>
</organism>
<dbReference type="EMBL" id="LJCO01000011">
    <property type="protein sequence ID" value="KPV45256.1"/>
    <property type="molecule type" value="Genomic_DNA"/>
</dbReference>
<dbReference type="RefSeq" id="WP_054967585.1">
    <property type="nucleotide sequence ID" value="NZ_LJCO01000011.1"/>
</dbReference>
<reference evidence="1 2" key="1">
    <citation type="submission" date="2015-09" db="EMBL/GenBank/DDBJ databases">
        <title>Draft genome sequence of Alicyclobacillus ferrooxydans DSM 22381.</title>
        <authorList>
            <person name="Hemp J."/>
        </authorList>
    </citation>
    <scope>NUCLEOTIDE SEQUENCE [LARGE SCALE GENOMIC DNA]</scope>
    <source>
        <strain evidence="1 2">TC-34</strain>
    </source>
</reference>
<dbReference type="PATRIC" id="fig|471514.4.peg.2805"/>
<dbReference type="AlphaFoldDB" id="A0A0P9F1J9"/>
<protein>
    <submittedName>
        <fullName evidence="1">Uncharacterized protein</fullName>
    </submittedName>
</protein>
<evidence type="ECO:0000313" key="2">
    <source>
        <dbReference type="Proteomes" id="UP000050482"/>
    </source>
</evidence>
<keyword evidence="2" id="KW-1185">Reference proteome</keyword>
<dbReference type="STRING" id="471514.AN477_02325"/>
<evidence type="ECO:0000313" key="1">
    <source>
        <dbReference type="EMBL" id="KPV45256.1"/>
    </source>
</evidence>
<comment type="caution">
    <text evidence="1">The sequence shown here is derived from an EMBL/GenBank/DDBJ whole genome shotgun (WGS) entry which is preliminary data.</text>
</comment>
<name>A0A0P9F1J9_9BACL</name>